<dbReference type="PANTHER" id="PTHR43434:SF1">
    <property type="entry name" value="PHOSPHOGLYCOLATE PHOSPHATASE"/>
    <property type="match status" value="1"/>
</dbReference>
<dbReference type="PANTHER" id="PTHR43434">
    <property type="entry name" value="PHOSPHOGLYCOLATE PHOSPHATASE"/>
    <property type="match status" value="1"/>
</dbReference>
<dbReference type="Gene3D" id="1.10.150.240">
    <property type="entry name" value="Putative phosphatase, domain 2"/>
    <property type="match status" value="1"/>
</dbReference>
<dbReference type="RefSeq" id="WP_191172044.1">
    <property type="nucleotide sequence ID" value="NZ_JACXZS010000007.1"/>
</dbReference>
<dbReference type="SUPFAM" id="SSF56784">
    <property type="entry name" value="HAD-like"/>
    <property type="match status" value="1"/>
</dbReference>
<keyword evidence="1" id="KW-0378">Hydrolase</keyword>
<dbReference type="InterPro" id="IPR023214">
    <property type="entry name" value="HAD_sf"/>
</dbReference>
<dbReference type="Pfam" id="PF13419">
    <property type="entry name" value="HAD_2"/>
    <property type="match status" value="1"/>
</dbReference>
<dbReference type="SFLD" id="SFLDS00003">
    <property type="entry name" value="Haloacid_Dehalogenase"/>
    <property type="match status" value="1"/>
</dbReference>
<accession>A0ABR8NS98</accession>
<keyword evidence="2" id="KW-1185">Reference proteome</keyword>
<dbReference type="InterPro" id="IPR023198">
    <property type="entry name" value="PGP-like_dom2"/>
</dbReference>
<evidence type="ECO:0000313" key="1">
    <source>
        <dbReference type="EMBL" id="MBD3942426.1"/>
    </source>
</evidence>
<dbReference type="InterPro" id="IPR041492">
    <property type="entry name" value="HAD_2"/>
</dbReference>
<evidence type="ECO:0000313" key="2">
    <source>
        <dbReference type="Proteomes" id="UP000598426"/>
    </source>
</evidence>
<proteinExistence type="predicted"/>
<dbReference type="SFLD" id="SFLDG01129">
    <property type="entry name" value="C1.5:_HAD__Beta-PGM__Phosphata"/>
    <property type="match status" value="1"/>
</dbReference>
<dbReference type="EMBL" id="JACXZS010000007">
    <property type="protein sequence ID" value="MBD3942426.1"/>
    <property type="molecule type" value="Genomic_DNA"/>
</dbReference>
<dbReference type="Proteomes" id="UP000598426">
    <property type="component" value="Unassembled WGS sequence"/>
</dbReference>
<protein>
    <submittedName>
        <fullName evidence="1">HAD family hydrolase</fullName>
    </submittedName>
</protein>
<dbReference type="InterPro" id="IPR036412">
    <property type="entry name" value="HAD-like_sf"/>
</dbReference>
<gene>
    <name evidence="1" type="ORF">IF188_12025</name>
</gene>
<reference evidence="1 2" key="1">
    <citation type="submission" date="2020-09" db="EMBL/GenBank/DDBJ databases">
        <title>Isolation and identification of active actinomycetes.</title>
        <authorList>
            <person name="Li X."/>
        </authorList>
    </citation>
    <scope>NUCLEOTIDE SEQUENCE [LARGE SCALE GENOMIC DNA]</scope>
    <source>
        <strain evidence="1 2">NEAU-LLC</strain>
    </source>
</reference>
<sequence>MAVRVVCWDWNGTLLDDVERCLRVMNAVLAEFGRPVIADVDAYRAVFRFPLDRFYADVGIEASQYRSAAGRYLELLEADATDVALHADAQATIDALRARGIAQVLASATRAPLLAAQLRPHDIAHSFDAVLSITDAYQASKRDVIATWLADSRYDAEEVLLIGDTNHDHEIADELGARFVHFDNGHQALPHGSARVRIGALGELLTVVDG</sequence>
<comment type="caution">
    <text evidence="1">The sequence shown here is derived from an EMBL/GenBank/DDBJ whole genome shotgun (WGS) entry which is preliminary data.</text>
</comment>
<dbReference type="GO" id="GO:0016787">
    <property type="term" value="F:hydrolase activity"/>
    <property type="evidence" value="ECO:0007669"/>
    <property type="project" value="UniProtKB-KW"/>
</dbReference>
<organism evidence="1 2">
    <name type="scientific">Microbacterium helvum</name>
    <dbReference type="NCBI Taxonomy" id="2773713"/>
    <lineage>
        <taxon>Bacteria</taxon>
        <taxon>Bacillati</taxon>
        <taxon>Actinomycetota</taxon>
        <taxon>Actinomycetes</taxon>
        <taxon>Micrococcales</taxon>
        <taxon>Microbacteriaceae</taxon>
        <taxon>Microbacterium</taxon>
    </lineage>
</organism>
<dbReference type="Gene3D" id="3.40.50.1000">
    <property type="entry name" value="HAD superfamily/HAD-like"/>
    <property type="match status" value="1"/>
</dbReference>
<name>A0ABR8NS98_9MICO</name>
<dbReference type="InterPro" id="IPR050155">
    <property type="entry name" value="HAD-like_hydrolase_sf"/>
</dbReference>